<dbReference type="AlphaFoldDB" id="A0A5N5WG37"/>
<dbReference type="Pfam" id="PF11716">
    <property type="entry name" value="MDMPI_N"/>
    <property type="match status" value="1"/>
</dbReference>
<dbReference type="Proteomes" id="UP000327000">
    <property type="component" value="Unassembled WGS sequence"/>
</dbReference>
<dbReference type="EMBL" id="VOKX01000007">
    <property type="protein sequence ID" value="KAB7851294.1"/>
    <property type="molecule type" value="Genomic_DNA"/>
</dbReference>
<reference evidence="2 3" key="1">
    <citation type="journal article" date="2019" name="Microb. Cell Fact.">
        <title>Exploring novel herbicidin analogues by transcriptional regulator overexpression and MS/MS molecular networking.</title>
        <authorList>
            <person name="Shi Y."/>
            <person name="Gu R."/>
            <person name="Li Y."/>
            <person name="Wang X."/>
            <person name="Ren W."/>
            <person name="Li X."/>
            <person name="Wang L."/>
            <person name="Xie Y."/>
            <person name="Hong B."/>
        </authorList>
    </citation>
    <scope>NUCLEOTIDE SEQUENCE [LARGE SCALE GENOMIC DNA]</scope>
    <source>
        <strain evidence="2 3">US-43</strain>
    </source>
</reference>
<dbReference type="SUPFAM" id="SSF109854">
    <property type="entry name" value="DinB/YfiT-like putative metalloenzymes"/>
    <property type="match status" value="1"/>
</dbReference>
<dbReference type="Gene3D" id="1.20.120.450">
    <property type="entry name" value="dinb family like domain"/>
    <property type="match status" value="1"/>
</dbReference>
<feature type="domain" description="Mycothiol-dependent maleylpyruvate isomerase metal-binding" evidence="1">
    <location>
        <begin position="8"/>
        <end position="132"/>
    </location>
</feature>
<proteinExistence type="predicted"/>
<sequence>MDPAALVTEAAERATAFLDGLAPDADWSRPAGRLEWSCHATLDHLALGITGYAGLLTAKPQDRYITLFASLDPRAPVSARLEGIRVAASFLAAAVRAAAPEDRAWHPWGHSDGPGFAAMGVVETVVHTHDIAAGLGVDWTPPAGLAGPALARLFPGVPHEDEPGRALLRATGRIARPGEGHVAEWSWDGTVR</sequence>
<evidence type="ECO:0000313" key="3">
    <source>
        <dbReference type="Proteomes" id="UP000327000"/>
    </source>
</evidence>
<accession>A0A5N5WG37</accession>
<dbReference type="InterPro" id="IPR034660">
    <property type="entry name" value="DinB/YfiT-like"/>
</dbReference>
<name>A0A5N5WG37_STRMB</name>
<dbReference type="InterPro" id="IPR024344">
    <property type="entry name" value="MDMPI_metal-binding"/>
</dbReference>
<keyword evidence="3" id="KW-1185">Reference proteome</keyword>
<gene>
    <name evidence="2" type="ORF">FRZ00_03165</name>
</gene>
<comment type="caution">
    <text evidence="2">The sequence shown here is derived from an EMBL/GenBank/DDBJ whole genome shotgun (WGS) entry which is preliminary data.</text>
</comment>
<protein>
    <recommendedName>
        <fullName evidence="1">Mycothiol-dependent maleylpyruvate isomerase metal-binding domain-containing protein</fullName>
    </recommendedName>
</protein>
<dbReference type="OrthoDB" id="4453346at2"/>
<dbReference type="GO" id="GO:0046872">
    <property type="term" value="F:metal ion binding"/>
    <property type="evidence" value="ECO:0007669"/>
    <property type="project" value="InterPro"/>
</dbReference>
<evidence type="ECO:0000313" key="2">
    <source>
        <dbReference type="EMBL" id="KAB7851294.1"/>
    </source>
</evidence>
<organism evidence="2 3">
    <name type="scientific">Streptomyces mobaraensis</name>
    <name type="common">Streptoverticillium mobaraense</name>
    <dbReference type="NCBI Taxonomy" id="35621"/>
    <lineage>
        <taxon>Bacteria</taxon>
        <taxon>Bacillati</taxon>
        <taxon>Actinomycetota</taxon>
        <taxon>Actinomycetes</taxon>
        <taxon>Kitasatosporales</taxon>
        <taxon>Streptomycetaceae</taxon>
        <taxon>Streptomyces</taxon>
    </lineage>
</organism>
<evidence type="ECO:0000259" key="1">
    <source>
        <dbReference type="Pfam" id="PF11716"/>
    </source>
</evidence>